<gene>
    <name evidence="10" type="ORF">DealDRAFT_3079</name>
</gene>
<evidence type="ECO:0000256" key="2">
    <source>
        <dbReference type="ARBA" id="ARBA00012705"/>
    </source>
</evidence>
<evidence type="ECO:0000313" key="11">
    <source>
        <dbReference type="Proteomes" id="UP000006443"/>
    </source>
</evidence>
<feature type="domain" description="Thiolase N-terminal" evidence="8">
    <location>
        <begin position="5"/>
        <end position="263"/>
    </location>
</feature>
<comment type="similarity">
    <text evidence="1 7">Belongs to the thiolase-like superfamily. Thiolase family.</text>
</comment>
<evidence type="ECO:0000256" key="5">
    <source>
        <dbReference type="ARBA" id="ARBA00030755"/>
    </source>
</evidence>
<proteinExistence type="inferred from homology"/>
<dbReference type="eggNOG" id="COG0183">
    <property type="taxonomic scope" value="Bacteria"/>
</dbReference>
<dbReference type="SUPFAM" id="SSF53901">
    <property type="entry name" value="Thiolase-like"/>
    <property type="match status" value="2"/>
</dbReference>
<sequence>MKETVIVSFARTPFGSFLGSIKDVSATDLGALVIREAVSRAGIEGGSIDYALMGMVVQAGAGQIPSRQATIKAGLPVEVPSDTIGKVCASSLRAVNLGDSLIRAGDAEIVLAGGMENMSATPYLMEKARTGYRMGDGKLVDAMVRDGLWCAIHDVHMGVHGGDVADEFGIGREPQDEWALRSHELAVKAIDEGKLQEEIVPVSVPQRKGDPIVFDTDELPRRNASLEALAKLPPVFKKGACVTAGNAPPISDGASALVLMSREKAEQLGVKPLASIVSQGAASAKAPYIATVPALAGKKALEKAGMTADQLDLIEVNEAFAAVALTSIKLGGWNPDAVNVNGGAIAYGHPIGASGGRILMTLLTEMKRRSARYGMATICSGAAQGEATIIKLEE</sequence>
<evidence type="ECO:0000256" key="4">
    <source>
        <dbReference type="ARBA" id="ARBA00023315"/>
    </source>
</evidence>
<evidence type="ECO:0000256" key="1">
    <source>
        <dbReference type="ARBA" id="ARBA00010982"/>
    </source>
</evidence>
<dbReference type="PANTHER" id="PTHR18919">
    <property type="entry name" value="ACETYL-COA C-ACYLTRANSFERASE"/>
    <property type="match status" value="1"/>
</dbReference>
<feature type="active site" description="Proton acceptor" evidence="6">
    <location>
        <position position="379"/>
    </location>
</feature>
<keyword evidence="3 7" id="KW-0808">Transferase</keyword>
<feature type="domain" description="Thiolase C-terminal" evidence="9">
    <location>
        <begin position="271"/>
        <end position="391"/>
    </location>
</feature>
<dbReference type="GO" id="GO:0003985">
    <property type="term" value="F:acetyl-CoA C-acetyltransferase activity"/>
    <property type="evidence" value="ECO:0007669"/>
    <property type="project" value="UniProtKB-EC"/>
</dbReference>
<dbReference type="Pfam" id="PF02803">
    <property type="entry name" value="Thiolase_C"/>
    <property type="match status" value="1"/>
</dbReference>
<dbReference type="InterPro" id="IPR020613">
    <property type="entry name" value="Thiolase_CS"/>
</dbReference>
<dbReference type="InterPro" id="IPR016039">
    <property type="entry name" value="Thiolase-like"/>
</dbReference>
<dbReference type="PIRSF" id="PIRSF000429">
    <property type="entry name" value="Ac-CoA_Ac_transf"/>
    <property type="match status" value="1"/>
</dbReference>
<keyword evidence="11" id="KW-1185">Reference proteome</keyword>
<evidence type="ECO:0000256" key="7">
    <source>
        <dbReference type="RuleBase" id="RU003557"/>
    </source>
</evidence>
<dbReference type="PROSITE" id="PS00737">
    <property type="entry name" value="THIOLASE_2"/>
    <property type="match status" value="1"/>
</dbReference>
<evidence type="ECO:0000256" key="3">
    <source>
        <dbReference type="ARBA" id="ARBA00022679"/>
    </source>
</evidence>
<comment type="caution">
    <text evidence="10">The sequence shown here is derived from an EMBL/GenBank/DDBJ whole genome shotgun (WGS) entry which is preliminary data.</text>
</comment>
<dbReference type="EC" id="2.3.1.9" evidence="2"/>
<evidence type="ECO:0000313" key="10">
    <source>
        <dbReference type="EMBL" id="EEG76092.1"/>
    </source>
</evidence>
<dbReference type="NCBIfam" id="NF006086">
    <property type="entry name" value="PRK08235.1"/>
    <property type="match status" value="1"/>
</dbReference>
<dbReference type="AlphaFoldDB" id="C0GKS0"/>
<dbReference type="CDD" id="cd00751">
    <property type="entry name" value="thiolase"/>
    <property type="match status" value="1"/>
</dbReference>
<dbReference type="NCBIfam" id="TIGR01930">
    <property type="entry name" value="AcCoA-C-Actrans"/>
    <property type="match status" value="1"/>
</dbReference>
<dbReference type="InterPro" id="IPR020617">
    <property type="entry name" value="Thiolase_C"/>
</dbReference>
<protein>
    <recommendedName>
        <fullName evidence="2">acetyl-CoA C-acetyltransferase</fullName>
        <ecNumber evidence="2">2.3.1.9</ecNumber>
    </recommendedName>
    <alternativeName>
        <fullName evidence="5">Acetoacetyl-CoA thiolase</fullName>
    </alternativeName>
</protein>
<evidence type="ECO:0000256" key="6">
    <source>
        <dbReference type="PIRSR" id="PIRSR000429-1"/>
    </source>
</evidence>
<dbReference type="InterPro" id="IPR002155">
    <property type="entry name" value="Thiolase"/>
</dbReference>
<feature type="active site" description="Acyl-thioester intermediate" evidence="6">
    <location>
        <position position="88"/>
    </location>
</feature>
<dbReference type="EMBL" id="ACJM01000026">
    <property type="protein sequence ID" value="EEG76092.1"/>
    <property type="molecule type" value="Genomic_DNA"/>
</dbReference>
<organism evidence="10 11">
    <name type="scientific">Dethiobacter alkaliphilus AHT 1</name>
    <dbReference type="NCBI Taxonomy" id="555088"/>
    <lineage>
        <taxon>Bacteria</taxon>
        <taxon>Bacillati</taxon>
        <taxon>Bacillota</taxon>
        <taxon>Dethiobacteria</taxon>
        <taxon>Dethiobacterales</taxon>
        <taxon>Dethiobacteraceae</taxon>
        <taxon>Dethiobacter</taxon>
    </lineage>
</organism>
<dbReference type="OrthoDB" id="56116at2"/>
<feature type="active site" description="Proton acceptor" evidence="6">
    <location>
        <position position="349"/>
    </location>
</feature>
<evidence type="ECO:0000259" key="9">
    <source>
        <dbReference type="Pfam" id="PF02803"/>
    </source>
</evidence>
<dbReference type="RefSeq" id="WP_008519129.1">
    <property type="nucleotide sequence ID" value="NZ_ACJM01000026.1"/>
</dbReference>
<dbReference type="STRING" id="555088.DealDRAFT_3079"/>
<dbReference type="InterPro" id="IPR020610">
    <property type="entry name" value="Thiolase_AS"/>
</dbReference>
<name>C0GKS0_DETAL</name>
<reference evidence="10 11" key="1">
    <citation type="submission" date="2009-02" db="EMBL/GenBank/DDBJ databases">
        <title>Sequencing of the draft genome and assembly of Dethiobacter alkaliphilus AHT 1.</title>
        <authorList>
            <consortium name="US DOE Joint Genome Institute (JGI-PGF)"/>
            <person name="Lucas S."/>
            <person name="Copeland A."/>
            <person name="Lapidus A."/>
            <person name="Glavina del Rio T."/>
            <person name="Dalin E."/>
            <person name="Tice H."/>
            <person name="Bruce D."/>
            <person name="Goodwin L."/>
            <person name="Pitluck S."/>
            <person name="Larimer F."/>
            <person name="Land M.L."/>
            <person name="Hauser L."/>
            <person name="Muyzer G."/>
        </authorList>
    </citation>
    <scope>NUCLEOTIDE SEQUENCE [LARGE SCALE GENOMIC DNA]</scope>
    <source>
        <strain evidence="10 11">AHT 1</strain>
    </source>
</reference>
<accession>C0GKS0</accession>
<dbReference type="PROSITE" id="PS00099">
    <property type="entry name" value="THIOLASE_3"/>
    <property type="match status" value="1"/>
</dbReference>
<keyword evidence="4 7" id="KW-0012">Acyltransferase</keyword>
<dbReference type="Proteomes" id="UP000006443">
    <property type="component" value="Unassembled WGS sequence"/>
</dbReference>
<evidence type="ECO:0000259" key="8">
    <source>
        <dbReference type="Pfam" id="PF00108"/>
    </source>
</evidence>
<dbReference type="Pfam" id="PF00108">
    <property type="entry name" value="Thiolase_N"/>
    <property type="match status" value="1"/>
</dbReference>
<dbReference type="InterPro" id="IPR020616">
    <property type="entry name" value="Thiolase_N"/>
</dbReference>
<dbReference type="PANTHER" id="PTHR18919:SF107">
    <property type="entry name" value="ACETYL-COA ACETYLTRANSFERASE, CYTOSOLIC"/>
    <property type="match status" value="1"/>
</dbReference>
<dbReference type="Gene3D" id="3.40.47.10">
    <property type="match status" value="2"/>
</dbReference>